<sequence length="167" mass="18576">MKRNKRIVIVAHCILNVNSKVVGLAQYGGAIRKLVTDYVNEGIGIIQLPCPEITFLGLERWGMTKNQYDTPSYRKHCKKLIEPYVEQIIEYLNNGYIIEEIVGIDGSPSCGVSLTCSGYKGGMVDEGHHQCHEISGSGIMIEELKGLLKEHNVNIPMSAISEKDEIE</sequence>
<dbReference type="NCBIfam" id="NF045597">
    <property type="entry name" value="TudS_rel_CD3072"/>
    <property type="match status" value="1"/>
</dbReference>
<reference evidence="1 2" key="1">
    <citation type="submission" date="2019-10" db="EMBL/GenBank/DDBJ databases">
        <title>Alkaliphilus serpentinus sp. nov. and Alkaliphilus pronyensis sp. nov., two novel anaerobic alkaliphilic species isolated from the serpentinized-hosted hydrothermal field of the Prony Bay (New Caledonia).</title>
        <authorList>
            <person name="Postec A."/>
        </authorList>
    </citation>
    <scope>NUCLEOTIDE SEQUENCE [LARGE SCALE GENOMIC DNA]</scope>
    <source>
        <strain evidence="1 2">LacV</strain>
    </source>
</reference>
<evidence type="ECO:0000313" key="1">
    <source>
        <dbReference type="EMBL" id="KAB3536060.1"/>
    </source>
</evidence>
<organism evidence="1 2">
    <name type="scientific">Alkaliphilus pronyensis</name>
    <dbReference type="NCBI Taxonomy" id="1482732"/>
    <lineage>
        <taxon>Bacteria</taxon>
        <taxon>Bacillati</taxon>
        <taxon>Bacillota</taxon>
        <taxon>Clostridia</taxon>
        <taxon>Peptostreptococcales</taxon>
        <taxon>Natronincolaceae</taxon>
        <taxon>Alkaliphilus</taxon>
    </lineage>
</organism>
<accession>A0A6I0FE47</accession>
<gene>
    <name evidence="1" type="ORF">F8154_04695</name>
</gene>
<name>A0A6I0FE47_9FIRM</name>
<protein>
    <submittedName>
        <fullName evidence="1">DUF523 domain-containing protein</fullName>
    </submittedName>
</protein>
<dbReference type="OrthoDB" id="5420310at2"/>
<proteinExistence type="predicted"/>
<dbReference type="RefSeq" id="WP_151860439.1">
    <property type="nucleotide sequence ID" value="NZ_WBZC01000013.1"/>
</dbReference>
<dbReference type="InterPro" id="IPR054648">
    <property type="entry name" value="TudS-rel"/>
</dbReference>
<comment type="caution">
    <text evidence="1">The sequence shown here is derived from an EMBL/GenBank/DDBJ whole genome shotgun (WGS) entry which is preliminary data.</text>
</comment>
<evidence type="ECO:0000313" key="2">
    <source>
        <dbReference type="Proteomes" id="UP000432715"/>
    </source>
</evidence>
<dbReference type="EMBL" id="WBZC01000013">
    <property type="protein sequence ID" value="KAB3536060.1"/>
    <property type="molecule type" value="Genomic_DNA"/>
</dbReference>
<keyword evidence="2" id="KW-1185">Reference proteome</keyword>
<dbReference type="AlphaFoldDB" id="A0A6I0FE47"/>
<dbReference type="Proteomes" id="UP000432715">
    <property type="component" value="Unassembled WGS sequence"/>
</dbReference>